<dbReference type="AlphaFoldDB" id="A0A495W1S8"/>
<dbReference type="GO" id="GO:0016740">
    <property type="term" value="F:transferase activity"/>
    <property type="evidence" value="ECO:0007669"/>
    <property type="project" value="UniProtKB-KW"/>
</dbReference>
<accession>A0A495W1S8</accession>
<evidence type="ECO:0000313" key="2">
    <source>
        <dbReference type="Proteomes" id="UP000282084"/>
    </source>
</evidence>
<dbReference type="Gene3D" id="3.40.50.300">
    <property type="entry name" value="P-loop containing nucleotide triphosphate hydrolases"/>
    <property type="match status" value="1"/>
</dbReference>
<dbReference type="OrthoDB" id="1441538at2"/>
<name>A0A495W1S8_9PSEU</name>
<dbReference type="RefSeq" id="WP_121004592.1">
    <property type="nucleotide sequence ID" value="NZ_RBXO01000001.1"/>
</dbReference>
<keyword evidence="2" id="KW-1185">Reference proteome</keyword>
<dbReference type="Proteomes" id="UP000282084">
    <property type="component" value="Unassembled WGS sequence"/>
</dbReference>
<protein>
    <submittedName>
        <fullName evidence="1">Sulfotransferase family protein</fullName>
    </submittedName>
</protein>
<reference evidence="1 2" key="1">
    <citation type="submission" date="2018-10" db="EMBL/GenBank/DDBJ databases">
        <title>Sequencing the genomes of 1000 actinobacteria strains.</title>
        <authorList>
            <person name="Klenk H.-P."/>
        </authorList>
    </citation>
    <scope>NUCLEOTIDE SEQUENCE [LARGE SCALE GENOMIC DNA]</scope>
    <source>
        <strain evidence="1 2">DSM 43800</strain>
    </source>
</reference>
<proteinExistence type="predicted"/>
<gene>
    <name evidence="1" type="ORF">C8E97_2400</name>
</gene>
<dbReference type="EMBL" id="RBXO01000001">
    <property type="protein sequence ID" value="RKT53818.1"/>
    <property type="molecule type" value="Genomic_DNA"/>
</dbReference>
<comment type="caution">
    <text evidence="1">The sequence shown here is derived from an EMBL/GenBank/DDBJ whole genome shotgun (WGS) entry which is preliminary data.</text>
</comment>
<dbReference type="Pfam" id="PF13469">
    <property type="entry name" value="Sulfotransfer_3"/>
    <property type="match status" value="1"/>
</dbReference>
<dbReference type="SUPFAM" id="SSF52540">
    <property type="entry name" value="P-loop containing nucleoside triphosphate hydrolases"/>
    <property type="match status" value="1"/>
</dbReference>
<sequence>MAVGAVVRRGFAGDLAGRLAELRALRGPAVDGFTGRVRDLVVIASSSRGGSSMVTELLRHSPRVLHLRAEINPFLRLAGLGHPDSATGSDRLGAEHLHALAPHVRQELDRELALDAGTPCDAVDDEQYALDVAWRITVQWPDFDLDPRLLTRLALRVLGEVRAARGWRAGEVRDVVAFHLALLEALRAGGLPVDARYYDLPAARRGSGEPLGAPGDTLVEEPPFVLTQPWRRADEHDVAHKSLVVKTPSNAYRIGFLRALFPHARLRVVHLTRNPAAAINGLYDGWRHDGFHAHRVAEPLRISGYADHRPQDRLWWKFDLPPGWREYTDAPLTRVCGFQWHRCHQAVLDEVAPVAADTVRIRFEDLIRSRRSRVDCARHLAEWLGVPFDGALRRAAQEGIGPVVATAAPAPARWRARAGLILRAVRGPVRDLAERLGYDAEDGWI</sequence>
<evidence type="ECO:0000313" key="1">
    <source>
        <dbReference type="EMBL" id="RKT53818.1"/>
    </source>
</evidence>
<keyword evidence="1" id="KW-0808">Transferase</keyword>
<organism evidence="1 2">
    <name type="scientific">Saccharothrix australiensis</name>
    <dbReference type="NCBI Taxonomy" id="2072"/>
    <lineage>
        <taxon>Bacteria</taxon>
        <taxon>Bacillati</taxon>
        <taxon>Actinomycetota</taxon>
        <taxon>Actinomycetes</taxon>
        <taxon>Pseudonocardiales</taxon>
        <taxon>Pseudonocardiaceae</taxon>
        <taxon>Saccharothrix</taxon>
    </lineage>
</organism>
<dbReference type="InterPro" id="IPR027417">
    <property type="entry name" value="P-loop_NTPase"/>
</dbReference>